<dbReference type="InterPro" id="IPR004358">
    <property type="entry name" value="Sig_transdc_His_kin-like_C"/>
</dbReference>
<evidence type="ECO:0000256" key="5">
    <source>
        <dbReference type="ARBA" id="ARBA00022777"/>
    </source>
</evidence>
<keyword evidence="11" id="KW-1185">Reference proteome</keyword>
<dbReference type="EMBL" id="QEWP01000002">
    <property type="protein sequence ID" value="PWE00845.1"/>
    <property type="molecule type" value="Genomic_DNA"/>
</dbReference>
<accession>A0A2U2BCP2</accession>
<feature type="transmembrane region" description="Helical" evidence="8">
    <location>
        <begin position="136"/>
        <end position="153"/>
    </location>
</feature>
<dbReference type="PRINTS" id="PR00344">
    <property type="entry name" value="BCTRLSENSOR"/>
</dbReference>
<dbReference type="Gene3D" id="3.30.565.10">
    <property type="entry name" value="Histidine kinase-like ATPase, C-terminal domain"/>
    <property type="match status" value="1"/>
</dbReference>
<dbReference type="PANTHER" id="PTHR43711:SF1">
    <property type="entry name" value="HISTIDINE KINASE 1"/>
    <property type="match status" value="1"/>
</dbReference>
<dbReference type="RefSeq" id="WP_109263216.1">
    <property type="nucleotide sequence ID" value="NZ_QEWP01000002.1"/>
</dbReference>
<evidence type="ECO:0000313" key="10">
    <source>
        <dbReference type="EMBL" id="PWE00845.1"/>
    </source>
</evidence>
<protein>
    <recommendedName>
        <fullName evidence="2">histidine kinase</fullName>
        <ecNumber evidence="2">2.7.13.3</ecNumber>
    </recommendedName>
</protein>
<evidence type="ECO:0000259" key="9">
    <source>
        <dbReference type="PROSITE" id="PS50109"/>
    </source>
</evidence>
<feature type="transmembrane region" description="Helical" evidence="8">
    <location>
        <begin position="52"/>
        <end position="71"/>
    </location>
</feature>
<dbReference type="SUPFAM" id="SSF55874">
    <property type="entry name" value="ATPase domain of HSP90 chaperone/DNA topoisomerase II/histidine kinase"/>
    <property type="match status" value="1"/>
</dbReference>
<organism evidence="10 11">
    <name type="scientific">Marinilabilia rubra</name>
    <dbReference type="NCBI Taxonomy" id="2162893"/>
    <lineage>
        <taxon>Bacteria</taxon>
        <taxon>Pseudomonadati</taxon>
        <taxon>Bacteroidota</taxon>
        <taxon>Bacteroidia</taxon>
        <taxon>Marinilabiliales</taxon>
        <taxon>Marinilabiliaceae</taxon>
        <taxon>Marinilabilia</taxon>
    </lineage>
</organism>
<evidence type="ECO:0000256" key="8">
    <source>
        <dbReference type="SAM" id="Phobius"/>
    </source>
</evidence>
<evidence type="ECO:0000256" key="6">
    <source>
        <dbReference type="ARBA" id="ARBA00023012"/>
    </source>
</evidence>
<evidence type="ECO:0000313" key="11">
    <source>
        <dbReference type="Proteomes" id="UP000244956"/>
    </source>
</evidence>
<dbReference type="PANTHER" id="PTHR43711">
    <property type="entry name" value="TWO-COMPONENT HISTIDINE KINASE"/>
    <property type="match status" value="1"/>
</dbReference>
<comment type="caution">
    <text evidence="10">The sequence shown here is derived from an EMBL/GenBank/DDBJ whole genome shotgun (WGS) entry which is preliminary data.</text>
</comment>
<evidence type="ECO:0000256" key="1">
    <source>
        <dbReference type="ARBA" id="ARBA00000085"/>
    </source>
</evidence>
<evidence type="ECO:0000256" key="4">
    <source>
        <dbReference type="ARBA" id="ARBA00022679"/>
    </source>
</evidence>
<evidence type="ECO:0000256" key="3">
    <source>
        <dbReference type="ARBA" id="ARBA00022553"/>
    </source>
</evidence>
<dbReference type="InterPro" id="IPR036097">
    <property type="entry name" value="HisK_dim/P_sf"/>
</dbReference>
<dbReference type="InterPro" id="IPR005467">
    <property type="entry name" value="His_kinase_dom"/>
</dbReference>
<dbReference type="InterPro" id="IPR036890">
    <property type="entry name" value="HATPase_C_sf"/>
</dbReference>
<feature type="domain" description="Histidine kinase" evidence="9">
    <location>
        <begin position="248"/>
        <end position="469"/>
    </location>
</feature>
<feature type="transmembrane region" description="Helical" evidence="8">
    <location>
        <begin position="159"/>
        <end position="178"/>
    </location>
</feature>
<feature type="transmembrane region" description="Helical" evidence="8">
    <location>
        <begin position="20"/>
        <end position="40"/>
    </location>
</feature>
<reference evidence="10 11" key="1">
    <citation type="submission" date="2018-05" db="EMBL/GenBank/DDBJ databases">
        <title>Marinilabilia rubrum sp. nov., isolated from saltern sediment.</title>
        <authorList>
            <person name="Zhang R."/>
        </authorList>
    </citation>
    <scope>NUCLEOTIDE SEQUENCE [LARGE SCALE GENOMIC DNA]</scope>
    <source>
        <strain evidence="10 11">WTE16</strain>
    </source>
</reference>
<sequence>MTEDPVNIKKGFEAYLKAVFLKNLTSILVTGFIILAYYMYADWFVRENLKAASMRILPLTLILVILIIHLINKKNRYKLKSVLYQINYVALQFMMFGKILIHLHQDALAPSVTGTILIIFVISLDNKLNTRTTSFIYALPVILFTSVLFVFGKPSSKEFFTLVDIYPILILGFIINRIQYNLRFRLFKSNHLLKQEQEKTQSLYNETLKINKELDEKAREALRNKEEIQKKNEDLNKSNATKDRFLGIIAHDLKNPISVVWGISDALITHDELGEEERKSFLISINNSIKHTYKLLENLLSWARAQNKTIQYTPLKHNAFTIVKKELDILKAQADNKSIQISCNISSDLHLYADLQMVQTIIRNLITNAIKYTFINGQIEIKARQVTIENKDYTEVAIVDNGVGMTKEQIDNLFAIKKNSSIKGTNDEEGSGLGLLLCKEFIDIHEGILRVESTPNRGSCFKCLFPVMKV</sequence>
<keyword evidence="8" id="KW-0472">Membrane</keyword>
<gene>
    <name evidence="10" type="ORF">DDZ16_04435</name>
</gene>
<keyword evidence="3" id="KW-0597">Phosphoprotein</keyword>
<dbReference type="AlphaFoldDB" id="A0A2U2BCP2"/>
<dbReference type="PROSITE" id="PS50109">
    <property type="entry name" value="HIS_KIN"/>
    <property type="match status" value="1"/>
</dbReference>
<dbReference type="Gene3D" id="1.10.287.130">
    <property type="match status" value="1"/>
</dbReference>
<dbReference type="InterPro" id="IPR003661">
    <property type="entry name" value="HisK_dim/P_dom"/>
</dbReference>
<keyword evidence="5" id="KW-0418">Kinase</keyword>
<keyword evidence="8" id="KW-1133">Transmembrane helix</keyword>
<dbReference type="InterPro" id="IPR003594">
    <property type="entry name" value="HATPase_dom"/>
</dbReference>
<feature type="transmembrane region" description="Helical" evidence="8">
    <location>
        <begin position="107"/>
        <end position="124"/>
    </location>
</feature>
<comment type="catalytic activity">
    <reaction evidence="1">
        <text>ATP + protein L-histidine = ADP + protein N-phospho-L-histidine.</text>
        <dbReference type="EC" id="2.7.13.3"/>
    </reaction>
</comment>
<keyword evidence="7" id="KW-0175">Coiled coil</keyword>
<keyword evidence="6" id="KW-0902">Two-component regulatory system</keyword>
<dbReference type="Proteomes" id="UP000244956">
    <property type="component" value="Unassembled WGS sequence"/>
</dbReference>
<feature type="coiled-coil region" evidence="7">
    <location>
        <begin position="204"/>
        <end position="238"/>
    </location>
</feature>
<dbReference type="GO" id="GO:0000155">
    <property type="term" value="F:phosphorelay sensor kinase activity"/>
    <property type="evidence" value="ECO:0007669"/>
    <property type="project" value="InterPro"/>
</dbReference>
<dbReference type="CDD" id="cd00082">
    <property type="entry name" value="HisKA"/>
    <property type="match status" value="1"/>
</dbReference>
<dbReference type="InterPro" id="IPR050736">
    <property type="entry name" value="Sensor_HK_Regulatory"/>
</dbReference>
<dbReference type="SMART" id="SM00387">
    <property type="entry name" value="HATPase_c"/>
    <property type="match status" value="1"/>
</dbReference>
<keyword evidence="8" id="KW-0812">Transmembrane</keyword>
<dbReference type="SUPFAM" id="SSF47384">
    <property type="entry name" value="Homodimeric domain of signal transducing histidine kinase"/>
    <property type="match status" value="1"/>
</dbReference>
<dbReference type="Pfam" id="PF00512">
    <property type="entry name" value="HisKA"/>
    <property type="match status" value="1"/>
</dbReference>
<dbReference type="EC" id="2.7.13.3" evidence="2"/>
<keyword evidence="4" id="KW-0808">Transferase</keyword>
<evidence type="ECO:0000256" key="7">
    <source>
        <dbReference type="SAM" id="Coils"/>
    </source>
</evidence>
<proteinExistence type="predicted"/>
<name>A0A2U2BCP2_9BACT</name>
<dbReference type="CDD" id="cd00075">
    <property type="entry name" value="HATPase"/>
    <property type="match status" value="1"/>
</dbReference>
<dbReference type="OrthoDB" id="9796457at2"/>
<evidence type="ECO:0000256" key="2">
    <source>
        <dbReference type="ARBA" id="ARBA00012438"/>
    </source>
</evidence>
<dbReference type="Pfam" id="PF02518">
    <property type="entry name" value="HATPase_c"/>
    <property type="match status" value="1"/>
</dbReference>
<dbReference type="SMART" id="SM00388">
    <property type="entry name" value="HisKA"/>
    <property type="match status" value="1"/>
</dbReference>